<sequence>CCGGTPLRKLAGGPGCGRDLTGPLYVGRSGRQPAARGRAKLVPHDRRRSQKDSLPPGTRTLAPGPCSGP</sequence>
<accession>A0A6J4I744</accession>
<reference evidence="2" key="1">
    <citation type="submission" date="2020-02" db="EMBL/GenBank/DDBJ databases">
        <authorList>
            <person name="Meier V. D."/>
        </authorList>
    </citation>
    <scope>NUCLEOTIDE SEQUENCE</scope>
    <source>
        <strain evidence="2">AVDCRST_MAG57</strain>
    </source>
</reference>
<feature type="region of interest" description="Disordered" evidence="1">
    <location>
        <begin position="24"/>
        <end position="69"/>
    </location>
</feature>
<feature type="non-terminal residue" evidence="2">
    <location>
        <position position="1"/>
    </location>
</feature>
<proteinExistence type="predicted"/>
<evidence type="ECO:0000256" key="1">
    <source>
        <dbReference type="SAM" id="MobiDB-lite"/>
    </source>
</evidence>
<feature type="compositionally biased region" description="Basic residues" evidence="1">
    <location>
        <begin position="37"/>
        <end position="49"/>
    </location>
</feature>
<dbReference type="EMBL" id="CADCTI010000145">
    <property type="protein sequence ID" value="CAA9243000.1"/>
    <property type="molecule type" value="Genomic_DNA"/>
</dbReference>
<protein>
    <submittedName>
        <fullName evidence="2">Uncharacterized protein</fullName>
    </submittedName>
</protein>
<gene>
    <name evidence="2" type="ORF">AVDCRST_MAG57-1647</name>
</gene>
<evidence type="ECO:0000313" key="2">
    <source>
        <dbReference type="EMBL" id="CAA9243000.1"/>
    </source>
</evidence>
<name>A0A6J4I744_9ACTN</name>
<dbReference type="AlphaFoldDB" id="A0A6J4I744"/>
<organism evidence="2">
    <name type="scientific">uncultured Blastococcus sp</name>
    <dbReference type="NCBI Taxonomy" id="217144"/>
    <lineage>
        <taxon>Bacteria</taxon>
        <taxon>Bacillati</taxon>
        <taxon>Actinomycetota</taxon>
        <taxon>Actinomycetes</taxon>
        <taxon>Geodermatophilales</taxon>
        <taxon>Geodermatophilaceae</taxon>
        <taxon>Blastococcus</taxon>
        <taxon>environmental samples</taxon>
    </lineage>
</organism>
<feature type="non-terminal residue" evidence="2">
    <location>
        <position position="69"/>
    </location>
</feature>